<accession>A0ACC2KL09</accession>
<gene>
    <name evidence="1" type="ORF">MRB53_030403</name>
</gene>
<keyword evidence="2" id="KW-1185">Reference proteome</keyword>
<organism evidence="1 2">
    <name type="scientific">Persea americana</name>
    <name type="common">Avocado</name>
    <dbReference type="NCBI Taxonomy" id="3435"/>
    <lineage>
        <taxon>Eukaryota</taxon>
        <taxon>Viridiplantae</taxon>
        <taxon>Streptophyta</taxon>
        <taxon>Embryophyta</taxon>
        <taxon>Tracheophyta</taxon>
        <taxon>Spermatophyta</taxon>
        <taxon>Magnoliopsida</taxon>
        <taxon>Magnoliidae</taxon>
        <taxon>Laurales</taxon>
        <taxon>Lauraceae</taxon>
        <taxon>Persea</taxon>
    </lineage>
</organism>
<sequence length="151" mass="16977">MFGAVITTGISHRFQDHGLPAGGYSTSEQQNEPSPFINVYNSLWFMQILPPQKCICSNVDKPPHLHQTLSTSSQNITISPHFNKDDVVRESDPANNVPDSIFSKLGLQLHRKDHHPIGILKNAIYDYFDTNYPNSFLKFDDLCPIVPVKAV</sequence>
<reference evidence="1 2" key="1">
    <citation type="journal article" date="2022" name="Hortic Res">
        <title>A haplotype resolved chromosomal level avocado genome allows analysis of novel avocado genes.</title>
        <authorList>
            <person name="Nath O."/>
            <person name="Fletcher S.J."/>
            <person name="Hayward A."/>
            <person name="Shaw L.M."/>
            <person name="Masouleh A.K."/>
            <person name="Furtado A."/>
            <person name="Henry R.J."/>
            <person name="Mitter N."/>
        </authorList>
    </citation>
    <scope>NUCLEOTIDE SEQUENCE [LARGE SCALE GENOMIC DNA]</scope>
    <source>
        <strain evidence="2">cv. Hass</strain>
    </source>
</reference>
<evidence type="ECO:0000313" key="1">
    <source>
        <dbReference type="EMBL" id="KAJ8621874.1"/>
    </source>
</evidence>
<protein>
    <submittedName>
        <fullName evidence="1">Uncharacterized protein</fullName>
    </submittedName>
</protein>
<name>A0ACC2KL09_PERAE</name>
<evidence type="ECO:0000313" key="2">
    <source>
        <dbReference type="Proteomes" id="UP001234297"/>
    </source>
</evidence>
<proteinExistence type="predicted"/>
<dbReference type="EMBL" id="CM056818">
    <property type="protein sequence ID" value="KAJ8621874.1"/>
    <property type="molecule type" value="Genomic_DNA"/>
</dbReference>
<comment type="caution">
    <text evidence="1">The sequence shown here is derived from an EMBL/GenBank/DDBJ whole genome shotgun (WGS) entry which is preliminary data.</text>
</comment>
<dbReference type="Proteomes" id="UP001234297">
    <property type="component" value="Chromosome 10"/>
</dbReference>